<feature type="compositionally biased region" description="Polar residues" evidence="4">
    <location>
        <begin position="217"/>
        <end position="228"/>
    </location>
</feature>
<comment type="caution">
    <text evidence="6">The sequence shown here is derived from an EMBL/GenBank/DDBJ whole genome shotgun (WGS) entry which is preliminary data.</text>
</comment>
<dbReference type="SMART" id="SM00298">
    <property type="entry name" value="CHROMO"/>
    <property type="match status" value="1"/>
</dbReference>
<dbReference type="InterPro" id="IPR023780">
    <property type="entry name" value="Chromo_domain"/>
</dbReference>
<comment type="subcellular location">
    <subcellularLocation>
        <location evidence="1">Nucleus</location>
    </subcellularLocation>
</comment>
<dbReference type="CDD" id="cd18966">
    <property type="entry name" value="chromodomain"/>
    <property type="match status" value="1"/>
</dbReference>
<feature type="domain" description="Chromo" evidence="5">
    <location>
        <begin position="44"/>
        <end position="84"/>
    </location>
</feature>
<evidence type="ECO:0000256" key="4">
    <source>
        <dbReference type="SAM" id="MobiDB-lite"/>
    </source>
</evidence>
<dbReference type="InterPro" id="IPR016197">
    <property type="entry name" value="Chromo-like_dom_sf"/>
</dbReference>
<evidence type="ECO:0000313" key="7">
    <source>
        <dbReference type="Proteomes" id="UP000297716"/>
    </source>
</evidence>
<feature type="region of interest" description="Disordered" evidence="4">
    <location>
        <begin position="411"/>
        <end position="508"/>
    </location>
</feature>
<feature type="compositionally biased region" description="Polar residues" evidence="4">
    <location>
        <begin position="289"/>
        <end position="302"/>
    </location>
</feature>
<dbReference type="SUPFAM" id="SSF54160">
    <property type="entry name" value="Chromo domain-like"/>
    <property type="match status" value="1"/>
</dbReference>
<dbReference type="PROSITE" id="PS50013">
    <property type="entry name" value="CHROMO_2"/>
    <property type="match status" value="1"/>
</dbReference>
<dbReference type="InterPro" id="IPR051219">
    <property type="entry name" value="Heterochromatin_chromo-domain"/>
</dbReference>
<dbReference type="PANTHER" id="PTHR22812">
    <property type="entry name" value="CHROMOBOX PROTEIN"/>
    <property type="match status" value="1"/>
</dbReference>
<dbReference type="GO" id="GO:0006338">
    <property type="term" value="P:chromatin remodeling"/>
    <property type="evidence" value="ECO:0007669"/>
    <property type="project" value="UniProtKB-ARBA"/>
</dbReference>
<keyword evidence="3" id="KW-0539">Nucleus</keyword>
<evidence type="ECO:0000259" key="5">
    <source>
        <dbReference type="PROSITE" id="PS50013"/>
    </source>
</evidence>
<evidence type="ECO:0000256" key="2">
    <source>
        <dbReference type="ARBA" id="ARBA00011353"/>
    </source>
</evidence>
<evidence type="ECO:0000256" key="1">
    <source>
        <dbReference type="ARBA" id="ARBA00004123"/>
    </source>
</evidence>
<accession>A0A4Z0YQH8</accession>
<gene>
    <name evidence="6" type="ORF">E0Z10_g8067</name>
</gene>
<feature type="compositionally biased region" description="Low complexity" evidence="4">
    <location>
        <begin position="250"/>
        <end position="260"/>
    </location>
</feature>
<feature type="compositionally biased region" description="Polar residues" evidence="4">
    <location>
        <begin position="479"/>
        <end position="496"/>
    </location>
</feature>
<proteinExistence type="predicted"/>
<dbReference type="InterPro" id="IPR000953">
    <property type="entry name" value="Chromo/chromo_shadow_dom"/>
</dbReference>
<feature type="region of interest" description="Disordered" evidence="4">
    <location>
        <begin position="217"/>
        <end position="332"/>
    </location>
</feature>
<keyword evidence="7" id="KW-1185">Reference proteome</keyword>
<feature type="compositionally biased region" description="Polar residues" evidence="4">
    <location>
        <begin position="186"/>
        <end position="202"/>
    </location>
</feature>
<evidence type="ECO:0000256" key="3">
    <source>
        <dbReference type="ARBA" id="ARBA00023242"/>
    </source>
</evidence>
<dbReference type="Gene3D" id="2.40.50.40">
    <property type="match status" value="1"/>
</dbReference>
<evidence type="ECO:0000313" key="6">
    <source>
        <dbReference type="EMBL" id="TGJ80703.1"/>
    </source>
</evidence>
<dbReference type="Proteomes" id="UP000297716">
    <property type="component" value="Unassembled WGS sequence"/>
</dbReference>
<dbReference type="STRING" id="37992.A0A4Z0YQH8"/>
<dbReference type="PROSITE" id="PS00598">
    <property type="entry name" value="CHROMO_1"/>
    <property type="match status" value="1"/>
</dbReference>
<comment type="subunit">
    <text evidence="2">Component of the NuA4 histone acetyltransferase complex.</text>
</comment>
<organism evidence="6 7">
    <name type="scientific">Xylaria hypoxylon</name>
    <dbReference type="NCBI Taxonomy" id="37992"/>
    <lineage>
        <taxon>Eukaryota</taxon>
        <taxon>Fungi</taxon>
        <taxon>Dikarya</taxon>
        <taxon>Ascomycota</taxon>
        <taxon>Pezizomycotina</taxon>
        <taxon>Sordariomycetes</taxon>
        <taxon>Xylariomycetidae</taxon>
        <taxon>Xylariales</taxon>
        <taxon>Xylariaceae</taxon>
        <taxon>Xylaria</taxon>
    </lineage>
</organism>
<sequence length="1368" mass="154153">MSPDAPVGPVSRLEDASQQQNDGDDDNLSTTSTNPEDNDSDKEWEVEDILAERPHPNIPDALQYLIKWDGFQLEDCTWEPVENLGDGLLAKWEENKADVNTRKRKVFDLATYDAACAERAERHLRRNAKRQRLGLPLTPPFPLEPASDTPVASPLEDVFTSGDEAQEVDEVDPASIPSSKPKAIASTPSLPSTVATPKAMSTTQRVTKQKMFTGIFSQVAPTGPSMSRVSEKGRVQKPSQPLPKIAVKTSASSSFSVPTSGPIRKGSGGTITGYQGTAGRSSIFRHSTAKTSTQSASIATNKPSSTTTGSSDPSSAPSNVSKAKRLTATRTRQLPVSSATTNIFAGGKQRKKRANLGDVMADPSKAPKAFPNMRLMNLAKKRAIEKGDVVGALSSIPPKFIIGSEQTNTLPRKPSLVSPTTIGSPQNHEIFNQPSAPSEMVSKPQASVGSPRQGGSEEVPALRRKKSVRFTGEEDEDLTSTNDHLFDNTVDTNTSAKGPDTNKGLPMPSRKLSLAIYQERGQTQTVQKLAKFGHAEAVMVGFSGIARHTTTWLSALKAEKTLHFGSTCTSFHLFLQKKPLIQEKLSSGSVEAALPEHAVALKNVASALQRSSIGLHLVAREYSILVYPAKCDRWDHLEVDFKKPDEDALLRYLIYRAYVPPQAYPSEFHKEPEAFNQLIYPNGENDPELVGMLTGLDFTKMLPQNLKLKNKQVYMLLIPIKARQLLGVFMAWLRYHQPDRPIFTVEQPNSWRLFHEAVILAGSGGTIISHADFTLWKLEKIPGVWQMVENPKYTFWHLDTGENQRPQYPSDLDAISVLGRLQLTRLFSYGRAFLITPSFAISEPAKLCDFLKWFQLYAVNPNHIIVTCHDFPRFLRNITEEKQKEYNTLAQRNPGNTDVFVFLNKAGRSKKDIDDHFRAWQLLQEIMETFGDEETSEGKFYVLGSDPTKIRRAYRYIDIPRYFDTEDSDPDIANILLQRRLLAAELQDEADKHGTEVNIAWSTSGVADGPSRVAGKWKKSICDTPFSFPSLLFQTDDADELQQWIEDHRRRTTINWSELHQRPISWRDFNMAEQFGDGDQHRNHFDTFSRWFKAAPNFTPKRNTWYGLFYTITDIWDEYMPKRKYERHPWIAIYRPKNPHHMRGAGFKAIELFIWDIAATDRERFGGHCLLDMQCQLIDYVYDSVVEYYPGCSLSDVWYSSSTELEIGPNDNPLDVTRRRIEEMFGNGRDELPPYDHALRSKWTPVDRRLWSSGMSPMTLRTKPVKNAVELAPKRIPQTDEDKLKPPRAIWHPVHSGTRRCGTKCLNDLHETCLKARLQDPKCDHIEYQYRPTQEWWSDQVEEGRGCGYINVDAAGNIIDKLPTIRST</sequence>
<dbReference type="InterPro" id="IPR023779">
    <property type="entry name" value="Chromodomain_CS"/>
</dbReference>
<feature type="compositionally biased region" description="Low complexity" evidence="4">
    <location>
        <begin position="303"/>
        <end position="321"/>
    </location>
</feature>
<feature type="region of interest" description="Disordered" evidence="4">
    <location>
        <begin position="167"/>
        <end position="202"/>
    </location>
</feature>
<feature type="compositionally biased region" description="Polar residues" evidence="4">
    <location>
        <begin position="417"/>
        <end position="436"/>
    </location>
</feature>
<dbReference type="EMBL" id="SKBN01000206">
    <property type="protein sequence ID" value="TGJ80703.1"/>
    <property type="molecule type" value="Genomic_DNA"/>
</dbReference>
<reference evidence="6 7" key="1">
    <citation type="submission" date="2019-03" db="EMBL/GenBank/DDBJ databases">
        <title>Draft genome sequence of Xylaria hypoxylon DSM 108379, a ubiquitous saprotrophic-parasitic fungi on hardwood.</title>
        <authorList>
            <person name="Buettner E."/>
            <person name="Leonhardt S."/>
            <person name="Gebauer A.M."/>
            <person name="Liers C."/>
            <person name="Hofrichter M."/>
            <person name="Kellner H."/>
        </authorList>
    </citation>
    <scope>NUCLEOTIDE SEQUENCE [LARGE SCALE GENOMIC DNA]</scope>
    <source>
        <strain evidence="6 7">DSM 108379</strain>
    </source>
</reference>
<dbReference type="OrthoDB" id="436852at2759"/>
<dbReference type="GO" id="GO:0005634">
    <property type="term" value="C:nucleus"/>
    <property type="evidence" value="ECO:0007669"/>
    <property type="project" value="UniProtKB-SubCell"/>
</dbReference>
<name>A0A4Z0YQH8_9PEZI</name>
<dbReference type="Pfam" id="PF00385">
    <property type="entry name" value="Chromo"/>
    <property type="match status" value="1"/>
</dbReference>
<feature type="region of interest" description="Disordered" evidence="4">
    <location>
        <begin position="1"/>
        <end position="43"/>
    </location>
</feature>
<protein>
    <recommendedName>
        <fullName evidence="5">Chromo domain-containing protein</fullName>
    </recommendedName>
</protein>